<evidence type="ECO:0000259" key="8">
    <source>
        <dbReference type="Pfam" id="PF02687"/>
    </source>
</evidence>
<protein>
    <submittedName>
        <fullName evidence="10">ABC transporter permease</fullName>
    </submittedName>
</protein>
<evidence type="ECO:0000256" key="4">
    <source>
        <dbReference type="ARBA" id="ARBA00022989"/>
    </source>
</evidence>
<organism evidence="10 11">
    <name type="scientific">Pseudaeromonas paramecii</name>
    <dbReference type="NCBI Taxonomy" id="2138166"/>
    <lineage>
        <taxon>Bacteria</taxon>
        <taxon>Pseudomonadati</taxon>
        <taxon>Pseudomonadota</taxon>
        <taxon>Gammaproteobacteria</taxon>
        <taxon>Aeromonadales</taxon>
        <taxon>Aeromonadaceae</taxon>
        <taxon>Pseudaeromonas</taxon>
    </lineage>
</organism>
<keyword evidence="11" id="KW-1185">Reference proteome</keyword>
<dbReference type="PANTHER" id="PTHR30572:SF4">
    <property type="entry name" value="ABC TRANSPORTER PERMEASE YTRF"/>
    <property type="match status" value="1"/>
</dbReference>
<name>A0ABP8QDI5_9GAMM</name>
<feature type="transmembrane region" description="Helical" evidence="7">
    <location>
        <begin position="341"/>
        <end position="361"/>
    </location>
</feature>
<feature type="transmembrane region" description="Helical" evidence="7">
    <location>
        <begin position="296"/>
        <end position="321"/>
    </location>
</feature>
<feature type="transmembrane region" description="Helical" evidence="7">
    <location>
        <begin position="252"/>
        <end position="276"/>
    </location>
</feature>
<evidence type="ECO:0000256" key="3">
    <source>
        <dbReference type="ARBA" id="ARBA00022692"/>
    </source>
</evidence>
<dbReference type="RefSeq" id="WP_345013039.1">
    <property type="nucleotide sequence ID" value="NZ_BAABFC010000014.1"/>
</dbReference>
<evidence type="ECO:0000256" key="7">
    <source>
        <dbReference type="SAM" id="Phobius"/>
    </source>
</evidence>
<feature type="domain" description="ABC3 transporter permease C-terminal" evidence="8">
    <location>
        <begin position="255"/>
        <end position="369"/>
    </location>
</feature>
<comment type="similarity">
    <text evidence="6">Belongs to the ABC-4 integral membrane protein family.</text>
</comment>
<comment type="caution">
    <text evidence="10">The sequence shown here is derived from an EMBL/GenBank/DDBJ whole genome shotgun (WGS) entry which is preliminary data.</text>
</comment>
<evidence type="ECO:0000259" key="9">
    <source>
        <dbReference type="Pfam" id="PF12704"/>
    </source>
</evidence>
<dbReference type="InterPro" id="IPR050250">
    <property type="entry name" value="Macrolide_Exporter_MacB"/>
</dbReference>
<evidence type="ECO:0000256" key="5">
    <source>
        <dbReference type="ARBA" id="ARBA00023136"/>
    </source>
</evidence>
<dbReference type="PANTHER" id="PTHR30572">
    <property type="entry name" value="MEMBRANE COMPONENT OF TRANSPORTER-RELATED"/>
    <property type="match status" value="1"/>
</dbReference>
<keyword evidence="2" id="KW-1003">Cell membrane</keyword>
<evidence type="ECO:0000256" key="6">
    <source>
        <dbReference type="ARBA" id="ARBA00038076"/>
    </source>
</evidence>
<evidence type="ECO:0000256" key="1">
    <source>
        <dbReference type="ARBA" id="ARBA00004651"/>
    </source>
</evidence>
<evidence type="ECO:0000313" key="10">
    <source>
        <dbReference type="EMBL" id="GAA4500408.1"/>
    </source>
</evidence>
<sequence>MAASHPLFWRLVSRALWTRRSRMLVMFLALWVGAVIICALGAIYLDIDAKMSRELRTFGANLYVGPQAGRVLDEPSWQALDQALPPASRLAAGGFVYGMARLQQESVMLMGANLESMADLAPYWQIQGERLAVSFDERHAMLGKKLAQRLELKPGDTVTLVKGSQRQDLVIKGIVESGDSTDYYLIVNLALAQRWLDSPHRLSHGLLSLDNQQGQVESIAARLQQQFPALEVRPIRKVSANEGAVLFKIQGLMGLICVVILLLSTLCVNTTLMALIGERAREFALQKALGASRQAILRQILAETLLVAAVAALAGLLGGALLAQLLGQTVFSSSIGLRWPVLPLTLGISLLVAALATVMPVRRALALEPARVLKGE</sequence>
<feature type="domain" description="MacB-like periplasmic core" evidence="9">
    <location>
        <begin position="25"/>
        <end position="211"/>
    </location>
</feature>
<evidence type="ECO:0000313" key="11">
    <source>
        <dbReference type="Proteomes" id="UP001501321"/>
    </source>
</evidence>
<accession>A0ABP8QDI5</accession>
<dbReference type="InterPro" id="IPR025857">
    <property type="entry name" value="MacB_PCD"/>
</dbReference>
<dbReference type="Pfam" id="PF02687">
    <property type="entry name" value="FtsX"/>
    <property type="match status" value="1"/>
</dbReference>
<dbReference type="InterPro" id="IPR003838">
    <property type="entry name" value="ABC3_permease_C"/>
</dbReference>
<proteinExistence type="inferred from homology"/>
<dbReference type="Proteomes" id="UP001501321">
    <property type="component" value="Unassembled WGS sequence"/>
</dbReference>
<gene>
    <name evidence="10" type="ORF">GCM10023095_22120</name>
</gene>
<reference evidence="11" key="1">
    <citation type="journal article" date="2019" name="Int. J. Syst. Evol. Microbiol.">
        <title>The Global Catalogue of Microorganisms (GCM) 10K type strain sequencing project: providing services to taxonomists for standard genome sequencing and annotation.</title>
        <authorList>
            <consortium name="The Broad Institute Genomics Platform"/>
            <consortium name="The Broad Institute Genome Sequencing Center for Infectious Disease"/>
            <person name="Wu L."/>
            <person name="Ma J."/>
        </authorList>
    </citation>
    <scope>NUCLEOTIDE SEQUENCE [LARGE SCALE GENOMIC DNA]</scope>
    <source>
        <strain evidence="11">JCM 32226</strain>
    </source>
</reference>
<comment type="subcellular location">
    <subcellularLocation>
        <location evidence="1">Cell membrane</location>
        <topology evidence="1">Multi-pass membrane protein</topology>
    </subcellularLocation>
</comment>
<evidence type="ECO:0000256" key="2">
    <source>
        <dbReference type="ARBA" id="ARBA00022475"/>
    </source>
</evidence>
<keyword evidence="5 7" id="KW-0472">Membrane</keyword>
<dbReference type="EMBL" id="BAABFC010000014">
    <property type="protein sequence ID" value="GAA4500408.1"/>
    <property type="molecule type" value="Genomic_DNA"/>
</dbReference>
<keyword evidence="3 7" id="KW-0812">Transmembrane</keyword>
<dbReference type="Pfam" id="PF12704">
    <property type="entry name" value="MacB_PCD"/>
    <property type="match status" value="1"/>
</dbReference>
<feature type="transmembrane region" description="Helical" evidence="7">
    <location>
        <begin position="24"/>
        <end position="45"/>
    </location>
</feature>
<keyword evidence="4 7" id="KW-1133">Transmembrane helix</keyword>